<name>A0ABS4TI61_9PSEU</name>
<organism evidence="2 3">
    <name type="scientific">Kibdelosporangium banguiense</name>
    <dbReference type="NCBI Taxonomy" id="1365924"/>
    <lineage>
        <taxon>Bacteria</taxon>
        <taxon>Bacillati</taxon>
        <taxon>Actinomycetota</taxon>
        <taxon>Actinomycetes</taxon>
        <taxon>Pseudonocardiales</taxon>
        <taxon>Pseudonocardiaceae</taxon>
        <taxon>Kibdelosporangium</taxon>
    </lineage>
</organism>
<evidence type="ECO:0000313" key="3">
    <source>
        <dbReference type="Proteomes" id="UP001519332"/>
    </source>
</evidence>
<accession>A0ABS4TI61</accession>
<dbReference type="Proteomes" id="UP001519332">
    <property type="component" value="Unassembled WGS sequence"/>
</dbReference>
<evidence type="ECO:0000313" key="2">
    <source>
        <dbReference type="EMBL" id="MBP2324121.1"/>
    </source>
</evidence>
<proteinExistence type="predicted"/>
<keyword evidence="3" id="KW-1185">Reference proteome</keyword>
<dbReference type="EMBL" id="JAGINW010000001">
    <property type="protein sequence ID" value="MBP2324121.1"/>
    <property type="molecule type" value="Genomic_DNA"/>
</dbReference>
<comment type="caution">
    <text evidence="2">The sequence shown here is derived from an EMBL/GenBank/DDBJ whole genome shotgun (WGS) entry which is preliminary data.</text>
</comment>
<dbReference type="Pfam" id="PF04738">
    <property type="entry name" value="Lant_dehydr_N"/>
    <property type="match status" value="1"/>
</dbReference>
<feature type="domain" description="Lantibiotic dehydratase N-terminal" evidence="1">
    <location>
        <begin position="136"/>
        <end position="448"/>
    </location>
</feature>
<dbReference type="RefSeq" id="WP_209641225.1">
    <property type="nucleotide sequence ID" value="NZ_JAGINW010000001.1"/>
</dbReference>
<dbReference type="InterPro" id="IPR006827">
    <property type="entry name" value="Lant_deHydtase_N"/>
</dbReference>
<gene>
    <name evidence="2" type="ORF">JOF56_004506</name>
</gene>
<reference evidence="2 3" key="1">
    <citation type="submission" date="2021-03" db="EMBL/GenBank/DDBJ databases">
        <title>Sequencing the genomes of 1000 actinobacteria strains.</title>
        <authorList>
            <person name="Klenk H.-P."/>
        </authorList>
    </citation>
    <scope>NUCLEOTIDE SEQUENCE [LARGE SCALE GENOMIC DNA]</scope>
    <source>
        <strain evidence="2 3">DSM 46670</strain>
    </source>
</reference>
<protein>
    <recommendedName>
        <fullName evidence="1">Lantibiotic dehydratase N-terminal domain-containing protein</fullName>
    </recommendedName>
</protein>
<evidence type="ECO:0000259" key="1">
    <source>
        <dbReference type="Pfam" id="PF04738"/>
    </source>
</evidence>
<sequence>MTGPQVAPFALVRLAALVHPAPVVGDFRTALNALVALESRIAALAPAVADALYSSATGHSVEFHRRVVLPLRRSIHNGRSFRRTDLADLPDRVPLLREWVDAQDALYRQSSEVHEHWASALTAERATLAEMCAAEPLRRAAVLTGPDLLHGLERIASGSNARKARKAEATVLRYALRASSKTSPLSWYTYVAWGHWSDGTDHDQKPVARAQINRVLLAQLTASLLGARRDCIPHRLAPGLRERDGRVSFHRDIPVAGSARAYVTKEEVVDVSVTGPLRFVLDAARPKAAIPAELISRLAARLPDDQAPAASRFVNRLLDIGLLIPVAPVDPQDPDAARALAEWLRDAGDSGAAHLLTTLAQDTESFGTLDARERPARLAELSKGWTDLGQPGVAPVVEDVVLPEVVRLDRSGMDTLARLTPLMMAFDRQLLIRRIAREKFVEQFGVGASAHPADCAELFSAALIDALTGPVSASLREIHTQLGDREEITDEMIRMAGDLLAPRGRPVSYSWFVQRTADGLVVNHCYAGFTRFASRFLNQLPPVARQDVAAYLAGIFEDGFAQFRPVGGFTPNLQPKLGQEVGEDPEWSDLTPDELVVRHDPVSDELRLIHRGRAIDVLYLGFLMPLMLPDRVTALYTDLSCGWADLDGLRSTVEHGDVLERGRLRYRNVLLARRSWEFDSVPEVGQEADVAYTVAKLRGRYGIPEHVFVSAGGAIASMADFEERLNAPKPQYVDLGNALHLRCLPKTLSRYSGPVKLTEALPVPSGRVVEMIAETWWRTT</sequence>